<proteinExistence type="predicted"/>
<dbReference type="RefSeq" id="WP_245871942.1">
    <property type="nucleotide sequence ID" value="NZ_FRFC01000004.1"/>
</dbReference>
<dbReference type="Proteomes" id="UP000232412">
    <property type="component" value="Unassembled WGS sequence"/>
</dbReference>
<gene>
    <name evidence="1" type="ORF">NSIN_30322</name>
</gene>
<name>A0A2H1EI09_9ARCH</name>
<protein>
    <submittedName>
        <fullName evidence="1">Uncharacterized protein</fullName>
    </submittedName>
</protein>
<reference evidence="2" key="1">
    <citation type="submission" date="2016-12" db="EMBL/GenBank/DDBJ databases">
        <authorList>
            <person name="Herbold C."/>
        </authorList>
    </citation>
    <scope>NUCLEOTIDE SEQUENCE [LARGE SCALE GENOMIC DNA]</scope>
</reference>
<evidence type="ECO:0000313" key="2">
    <source>
        <dbReference type="Proteomes" id="UP000232412"/>
    </source>
</evidence>
<accession>A0A2H1EI09</accession>
<dbReference type="AlphaFoldDB" id="A0A2H1EI09"/>
<organism evidence="1 2">
    <name type="scientific">Nitrosotalea sinensis</name>
    <dbReference type="NCBI Taxonomy" id="1499975"/>
    <lineage>
        <taxon>Archaea</taxon>
        <taxon>Nitrososphaerota</taxon>
        <taxon>Nitrososphaeria</taxon>
        <taxon>Nitrosotaleales</taxon>
        <taxon>Nitrosotaleaceae</taxon>
        <taxon>Nitrosotalea</taxon>
    </lineage>
</organism>
<evidence type="ECO:0000313" key="1">
    <source>
        <dbReference type="EMBL" id="SHO47024.1"/>
    </source>
</evidence>
<dbReference type="EMBL" id="FRFC01000004">
    <property type="protein sequence ID" value="SHO47024.1"/>
    <property type="molecule type" value="Genomic_DNA"/>
</dbReference>
<keyword evidence="2" id="KW-1185">Reference proteome</keyword>
<sequence>MFVKKEFASSTITGFYFSYSVVYRKYIDIFGKYVDMEHVYFFDGDQKKISWIIENEQARFEESRMHAEYFYNIVTPEQSRYIALHVGIFWGIGRFIIKNSDIVKIMLDHQSMFECLSENKQTDDVFIERRLGFIKQMFRQRNLNVKYQRIDQSENKASKLLC</sequence>